<evidence type="ECO:0008006" key="6">
    <source>
        <dbReference type="Google" id="ProtNLM"/>
    </source>
</evidence>
<evidence type="ECO:0000256" key="1">
    <source>
        <dbReference type="SAM" id="MobiDB-lite"/>
    </source>
</evidence>
<feature type="region of interest" description="Disordered" evidence="1">
    <location>
        <begin position="28"/>
        <end position="81"/>
    </location>
</feature>
<accession>A0A2T0A585</accession>
<dbReference type="AlphaFoldDB" id="A0A2T0A585"/>
<protein>
    <recommendedName>
        <fullName evidence="6">Secreted protein</fullName>
    </recommendedName>
</protein>
<evidence type="ECO:0000313" key="3">
    <source>
        <dbReference type="EMBL" id="PRQ73178.1"/>
    </source>
</evidence>
<reference evidence="4 5" key="1">
    <citation type="journal article" date="2018" name="Elife">
        <title>Functional genomics of lipid metabolism in the oleaginous yeast Rhodosporidium toruloides.</title>
        <authorList>
            <person name="Coradetti S.T."/>
            <person name="Pinel D."/>
            <person name="Geiselman G."/>
            <person name="Ito M."/>
            <person name="Mondo S."/>
            <person name="Reilly M.C."/>
            <person name="Cheng Y.F."/>
            <person name="Bauer S."/>
            <person name="Grigoriev I."/>
            <person name="Gladden J.M."/>
            <person name="Simmons B.A."/>
            <person name="Brem R."/>
            <person name="Arkin A.P."/>
            <person name="Skerker J.M."/>
        </authorList>
    </citation>
    <scope>NUCLEOTIDE SEQUENCE [LARGE SCALE GENOMIC DNA]</scope>
    <source>
        <strain evidence="4 5">NBRC 0880</strain>
    </source>
</reference>
<evidence type="ECO:0000313" key="5">
    <source>
        <dbReference type="Proteomes" id="UP000239560"/>
    </source>
</evidence>
<name>A0A2T0A585_RHOTO</name>
<feature type="signal peptide" evidence="2">
    <location>
        <begin position="1"/>
        <end position="22"/>
    </location>
</feature>
<evidence type="ECO:0000256" key="2">
    <source>
        <dbReference type="SAM" id="SignalP"/>
    </source>
</evidence>
<keyword evidence="2" id="KW-0732">Signal</keyword>
<evidence type="ECO:0000313" key="4">
    <source>
        <dbReference type="EMBL" id="PRQ73184.1"/>
    </source>
</evidence>
<proteinExistence type="predicted"/>
<comment type="caution">
    <text evidence="4">The sequence shown here is derived from an EMBL/GenBank/DDBJ whole genome shotgun (WGS) entry which is preliminary data.</text>
</comment>
<organism evidence="4 5">
    <name type="scientific">Rhodotorula toruloides</name>
    <name type="common">Yeast</name>
    <name type="synonym">Rhodosporidium toruloides</name>
    <dbReference type="NCBI Taxonomy" id="5286"/>
    <lineage>
        <taxon>Eukaryota</taxon>
        <taxon>Fungi</taxon>
        <taxon>Dikarya</taxon>
        <taxon>Basidiomycota</taxon>
        <taxon>Pucciniomycotina</taxon>
        <taxon>Microbotryomycetes</taxon>
        <taxon>Sporidiobolales</taxon>
        <taxon>Sporidiobolaceae</taxon>
        <taxon>Rhodotorula</taxon>
    </lineage>
</organism>
<sequence length="81" mass="8972">MKLLTLPILLAFLLSLSSSASATCYRRSRRSLAPAPPIDTQGQALPLARRTGGRQESKTVVRRKRGGERLDWRKQQGGRLA</sequence>
<dbReference type="EMBL" id="LCTV02000008">
    <property type="protein sequence ID" value="PRQ73178.1"/>
    <property type="molecule type" value="Genomic_DNA"/>
</dbReference>
<feature type="chain" id="PRO_5036050231" description="Secreted protein" evidence="2">
    <location>
        <begin position="23"/>
        <end position="81"/>
    </location>
</feature>
<dbReference type="EMBL" id="LCTV02000008">
    <property type="protein sequence ID" value="PRQ73184.1"/>
    <property type="molecule type" value="Genomic_DNA"/>
</dbReference>
<gene>
    <name evidence="3" type="ORF">AAT19DRAFT_15931</name>
    <name evidence="4" type="ORF">AAT19DRAFT_15937</name>
</gene>
<dbReference type="Proteomes" id="UP000239560">
    <property type="component" value="Unassembled WGS sequence"/>
</dbReference>